<dbReference type="PROSITE" id="PS51186">
    <property type="entry name" value="GNAT"/>
    <property type="match status" value="1"/>
</dbReference>
<keyword evidence="3" id="KW-1185">Reference proteome</keyword>
<reference evidence="2" key="1">
    <citation type="submission" date="2020-09" db="EMBL/GenBank/DDBJ databases">
        <authorList>
            <person name="Kim M.K."/>
        </authorList>
    </citation>
    <scope>NUCLEOTIDE SEQUENCE</scope>
    <source>
        <strain evidence="2">BT664</strain>
    </source>
</reference>
<evidence type="ECO:0000259" key="1">
    <source>
        <dbReference type="PROSITE" id="PS51186"/>
    </source>
</evidence>
<evidence type="ECO:0000313" key="3">
    <source>
        <dbReference type="Proteomes" id="UP000612233"/>
    </source>
</evidence>
<dbReference type="InterPro" id="IPR016181">
    <property type="entry name" value="Acyl_CoA_acyltransferase"/>
</dbReference>
<dbReference type="AlphaFoldDB" id="A0A927BBC1"/>
<proteinExistence type="predicted"/>
<dbReference type="SUPFAM" id="SSF55729">
    <property type="entry name" value="Acyl-CoA N-acyltransferases (Nat)"/>
    <property type="match status" value="1"/>
</dbReference>
<dbReference type="CDD" id="cd04301">
    <property type="entry name" value="NAT_SF"/>
    <property type="match status" value="1"/>
</dbReference>
<accession>A0A927BBC1</accession>
<name>A0A927BBC1_9BACT</name>
<feature type="domain" description="N-acetyltransferase" evidence="1">
    <location>
        <begin position="15"/>
        <end position="179"/>
    </location>
</feature>
<evidence type="ECO:0000313" key="2">
    <source>
        <dbReference type="EMBL" id="MBD2767311.1"/>
    </source>
</evidence>
<dbReference type="Gene3D" id="3.40.630.30">
    <property type="match status" value="1"/>
</dbReference>
<dbReference type="Pfam" id="PF13302">
    <property type="entry name" value="Acetyltransf_3"/>
    <property type="match status" value="1"/>
</dbReference>
<dbReference type="PANTHER" id="PTHR43415:SF3">
    <property type="entry name" value="GNAT-FAMILY ACETYLTRANSFERASE"/>
    <property type="match status" value="1"/>
</dbReference>
<organism evidence="2 3">
    <name type="scientific">Hymenobacter montanus</name>
    <dbReference type="NCBI Taxonomy" id="2771359"/>
    <lineage>
        <taxon>Bacteria</taxon>
        <taxon>Pseudomonadati</taxon>
        <taxon>Bacteroidota</taxon>
        <taxon>Cytophagia</taxon>
        <taxon>Cytophagales</taxon>
        <taxon>Hymenobacteraceae</taxon>
        <taxon>Hymenobacter</taxon>
    </lineage>
</organism>
<dbReference type="RefSeq" id="WP_191004127.1">
    <property type="nucleotide sequence ID" value="NZ_JACXAD010000004.1"/>
</dbReference>
<dbReference type="GO" id="GO:0016747">
    <property type="term" value="F:acyltransferase activity, transferring groups other than amino-acyl groups"/>
    <property type="evidence" value="ECO:0007669"/>
    <property type="project" value="InterPro"/>
</dbReference>
<sequence length="179" mass="20346">MTKLPRRAAPHQPGVYLRALEPDDLEFLFALENDPSIWGVSDTLAPVSRHALREYLSHAATDFYVVRQLRLVITTEISDLPVGVVDLFDYDPLHQRAGVGITVLASQRRHGYARQALELIKQHAREVLRLHQLYATVGANNRRSLSLFRAAGFRRVGTRHAWLRTASGWDNAVEWQCLL</sequence>
<dbReference type="EMBL" id="JACXAD010000004">
    <property type="protein sequence ID" value="MBD2767311.1"/>
    <property type="molecule type" value="Genomic_DNA"/>
</dbReference>
<dbReference type="Proteomes" id="UP000612233">
    <property type="component" value="Unassembled WGS sequence"/>
</dbReference>
<comment type="caution">
    <text evidence="2">The sequence shown here is derived from an EMBL/GenBank/DDBJ whole genome shotgun (WGS) entry which is preliminary data.</text>
</comment>
<gene>
    <name evidence="2" type="ORF">IC235_05340</name>
</gene>
<protein>
    <submittedName>
        <fullName evidence="2">GNAT family N-acetyltransferase</fullName>
    </submittedName>
</protein>
<dbReference type="PANTHER" id="PTHR43415">
    <property type="entry name" value="SPERMIDINE N(1)-ACETYLTRANSFERASE"/>
    <property type="match status" value="1"/>
</dbReference>
<dbReference type="InterPro" id="IPR000182">
    <property type="entry name" value="GNAT_dom"/>
</dbReference>